<dbReference type="RefSeq" id="WP_209969807.1">
    <property type="nucleotide sequence ID" value="NZ_JAGGLB010000002.1"/>
</dbReference>
<feature type="domain" description="ABC transmembrane type-1" evidence="8">
    <location>
        <begin position="78"/>
        <end position="281"/>
    </location>
</feature>
<evidence type="ECO:0000256" key="6">
    <source>
        <dbReference type="ARBA" id="ARBA00023136"/>
    </source>
</evidence>
<comment type="caution">
    <text evidence="9">The sequence shown here is derived from an EMBL/GenBank/DDBJ whole genome shotgun (WGS) entry which is preliminary data.</text>
</comment>
<keyword evidence="4 7" id="KW-0812">Transmembrane</keyword>
<accession>A0ABS4IQ42</accession>
<comment type="similarity">
    <text evidence="7">Belongs to the binding-protein-dependent transport system permease family.</text>
</comment>
<proteinExistence type="inferred from homology"/>
<dbReference type="Proteomes" id="UP001519287">
    <property type="component" value="Unassembled WGS sequence"/>
</dbReference>
<feature type="transmembrane region" description="Helical" evidence="7">
    <location>
        <begin position="113"/>
        <end position="132"/>
    </location>
</feature>
<keyword evidence="6 7" id="KW-0472">Membrane</keyword>
<keyword evidence="10" id="KW-1185">Reference proteome</keyword>
<gene>
    <name evidence="9" type="ORF">J2Z66_000616</name>
</gene>
<organism evidence="9 10">
    <name type="scientific">Paenibacillus eucommiae</name>
    <dbReference type="NCBI Taxonomy" id="1355755"/>
    <lineage>
        <taxon>Bacteria</taxon>
        <taxon>Bacillati</taxon>
        <taxon>Bacillota</taxon>
        <taxon>Bacilli</taxon>
        <taxon>Bacillales</taxon>
        <taxon>Paenibacillaceae</taxon>
        <taxon>Paenibacillus</taxon>
    </lineage>
</organism>
<keyword evidence="3" id="KW-1003">Cell membrane</keyword>
<sequence>MSIVLHKTKTDKVVDACLYTILAVFSLATLFPLYYVFIMSVTPFVEVLRNGGFIIFPSEITFGAYKEIFAGRRIPDALRITATITVLGTFLNLLVTMLLAYPLTKNFIPGRNFILFAIVFTMLFNGGLIPTYLVVRSIGLYNTIWAMIIPGMVSTFNLLIMKTYFQNLPGELEEAAKMDGCGDISTLFRIILPLSMPIIATLGLFYGVTHWNEYFKGIMYVTDSSLAPIQVVLRNMIQSPNVSQELMTTNTLELAQLPPETVKMATVVVAILPILVVYPFLQKYFMKGMLIGAIKG</sequence>
<feature type="transmembrane region" description="Helical" evidence="7">
    <location>
        <begin position="186"/>
        <end position="206"/>
    </location>
</feature>
<feature type="transmembrane region" description="Helical" evidence="7">
    <location>
        <begin position="80"/>
        <end position="101"/>
    </location>
</feature>
<evidence type="ECO:0000256" key="1">
    <source>
        <dbReference type="ARBA" id="ARBA00004651"/>
    </source>
</evidence>
<protein>
    <submittedName>
        <fullName evidence="9">Aldouronate transport system permease protein</fullName>
    </submittedName>
</protein>
<evidence type="ECO:0000256" key="2">
    <source>
        <dbReference type="ARBA" id="ARBA00022448"/>
    </source>
</evidence>
<evidence type="ECO:0000256" key="3">
    <source>
        <dbReference type="ARBA" id="ARBA00022475"/>
    </source>
</evidence>
<evidence type="ECO:0000313" key="10">
    <source>
        <dbReference type="Proteomes" id="UP001519287"/>
    </source>
</evidence>
<dbReference type="PANTHER" id="PTHR43744:SF9">
    <property type="entry name" value="POLYGALACTURONAN_RHAMNOGALACTURONAN TRANSPORT SYSTEM PERMEASE PROTEIN YTCP"/>
    <property type="match status" value="1"/>
</dbReference>
<dbReference type="Pfam" id="PF00528">
    <property type="entry name" value="BPD_transp_1"/>
    <property type="match status" value="1"/>
</dbReference>
<keyword evidence="2 7" id="KW-0813">Transport</keyword>
<reference evidence="9 10" key="1">
    <citation type="submission" date="2021-03" db="EMBL/GenBank/DDBJ databases">
        <title>Genomic Encyclopedia of Type Strains, Phase IV (KMG-IV): sequencing the most valuable type-strain genomes for metagenomic binning, comparative biology and taxonomic classification.</title>
        <authorList>
            <person name="Goeker M."/>
        </authorList>
    </citation>
    <scope>NUCLEOTIDE SEQUENCE [LARGE SCALE GENOMIC DNA]</scope>
    <source>
        <strain evidence="9 10">DSM 26048</strain>
    </source>
</reference>
<dbReference type="EMBL" id="JAGGLB010000002">
    <property type="protein sequence ID" value="MBP1989021.1"/>
    <property type="molecule type" value="Genomic_DNA"/>
</dbReference>
<dbReference type="PROSITE" id="PS50928">
    <property type="entry name" value="ABC_TM1"/>
    <property type="match status" value="1"/>
</dbReference>
<evidence type="ECO:0000313" key="9">
    <source>
        <dbReference type="EMBL" id="MBP1989021.1"/>
    </source>
</evidence>
<keyword evidence="5 7" id="KW-1133">Transmembrane helix</keyword>
<dbReference type="Gene3D" id="1.10.3720.10">
    <property type="entry name" value="MetI-like"/>
    <property type="match status" value="1"/>
</dbReference>
<dbReference type="InterPro" id="IPR000515">
    <property type="entry name" value="MetI-like"/>
</dbReference>
<feature type="transmembrane region" description="Helical" evidence="7">
    <location>
        <begin position="16"/>
        <end position="38"/>
    </location>
</feature>
<feature type="transmembrane region" description="Helical" evidence="7">
    <location>
        <begin position="262"/>
        <end position="281"/>
    </location>
</feature>
<dbReference type="CDD" id="cd06261">
    <property type="entry name" value="TM_PBP2"/>
    <property type="match status" value="1"/>
</dbReference>
<evidence type="ECO:0000256" key="4">
    <source>
        <dbReference type="ARBA" id="ARBA00022692"/>
    </source>
</evidence>
<dbReference type="InterPro" id="IPR035906">
    <property type="entry name" value="MetI-like_sf"/>
</dbReference>
<evidence type="ECO:0000259" key="8">
    <source>
        <dbReference type="PROSITE" id="PS50928"/>
    </source>
</evidence>
<dbReference type="SUPFAM" id="SSF161098">
    <property type="entry name" value="MetI-like"/>
    <property type="match status" value="1"/>
</dbReference>
<dbReference type="PANTHER" id="PTHR43744">
    <property type="entry name" value="ABC TRANSPORTER PERMEASE PROTEIN MG189-RELATED-RELATED"/>
    <property type="match status" value="1"/>
</dbReference>
<evidence type="ECO:0000256" key="5">
    <source>
        <dbReference type="ARBA" id="ARBA00022989"/>
    </source>
</evidence>
<name>A0ABS4IQ42_9BACL</name>
<evidence type="ECO:0000256" key="7">
    <source>
        <dbReference type="RuleBase" id="RU363032"/>
    </source>
</evidence>
<feature type="transmembrane region" description="Helical" evidence="7">
    <location>
        <begin position="144"/>
        <end position="165"/>
    </location>
</feature>
<comment type="subcellular location">
    <subcellularLocation>
        <location evidence="1 7">Cell membrane</location>
        <topology evidence="1 7">Multi-pass membrane protein</topology>
    </subcellularLocation>
</comment>